<dbReference type="KEGG" id="acaf:CA12_38400"/>
<evidence type="ECO:0000256" key="1">
    <source>
        <dbReference type="SAM" id="SignalP"/>
    </source>
</evidence>
<feature type="signal peptide" evidence="1">
    <location>
        <begin position="1"/>
        <end position="32"/>
    </location>
</feature>
<gene>
    <name evidence="2" type="ORF">CA12_38400</name>
</gene>
<accession>A0A517PEB5</accession>
<keyword evidence="3" id="KW-1185">Reference proteome</keyword>
<evidence type="ECO:0000313" key="2">
    <source>
        <dbReference type="EMBL" id="QDT17709.1"/>
    </source>
</evidence>
<sequence precursor="true">MSNRFVFRPFGVMSGRSLIAAAALCVAASAPAASPEAEQLESEARARIVTVQAGSGTILARRRAEKALPLAALDPAARARAVQVLEDQTLFRTLPVLRFPIHEDGLTYFVQHPDVAVALWRVLGVSQCDMWQTGPNSYEGDAGDGSVGLFDVLLRGKTDQLVLVEGQFKSPVLNDPIQATCLFHLHTETAFDAAGEPVAVGQASLFVSFPSRAVGAAAKLISPVTNVVLDRNFEEVCLFAHLMDRSMQTRPVWVEGLASNLDGVLPRRKVELSELSERVYASARYRERLRDRDPGLRTAAPTIDGYGGVRR</sequence>
<feature type="chain" id="PRO_5022007744" evidence="1">
    <location>
        <begin position="33"/>
        <end position="311"/>
    </location>
</feature>
<dbReference type="EMBL" id="CP036265">
    <property type="protein sequence ID" value="QDT17709.1"/>
    <property type="molecule type" value="Genomic_DNA"/>
</dbReference>
<proteinExistence type="predicted"/>
<reference evidence="2 3" key="1">
    <citation type="submission" date="2019-02" db="EMBL/GenBank/DDBJ databases">
        <title>Deep-cultivation of Planctomycetes and their phenomic and genomic characterization uncovers novel biology.</title>
        <authorList>
            <person name="Wiegand S."/>
            <person name="Jogler M."/>
            <person name="Boedeker C."/>
            <person name="Pinto D."/>
            <person name="Vollmers J."/>
            <person name="Rivas-Marin E."/>
            <person name="Kohn T."/>
            <person name="Peeters S.H."/>
            <person name="Heuer A."/>
            <person name="Rast P."/>
            <person name="Oberbeckmann S."/>
            <person name="Bunk B."/>
            <person name="Jeske O."/>
            <person name="Meyerdierks A."/>
            <person name="Storesund J.E."/>
            <person name="Kallscheuer N."/>
            <person name="Luecker S."/>
            <person name="Lage O.M."/>
            <person name="Pohl T."/>
            <person name="Merkel B.J."/>
            <person name="Hornburger P."/>
            <person name="Mueller R.-W."/>
            <person name="Bruemmer F."/>
            <person name="Labrenz M."/>
            <person name="Spormann A.M."/>
            <person name="Op den Camp H."/>
            <person name="Overmann J."/>
            <person name="Amann R."/>
            <person name="Jetten M.S.M."/>
            <person name="Mascher T."/>
            <person name="Medema M.H."/>
            <person name="Devos D.P."/>
            <person name="Kaster A.-K."/>
            <person name="Ovreas L."/>
            <person name="Rohde M."/>
            <person name="Galperin M.Y."/>
            <person name="Jogler C."/>
        </authorList>
    </citation>
    <scope>NUCLEOTIDE SEQUENCE [LARGE SCALE GENOMIC DNA]</scope>
    <source>
        <strain evidence="2 3">CA12</strain>
    </source>
</reference>
<organism evidence="2 3">
    <name type="scientific">Alienimonas californiensis</name>
    <dbReference type="NCBI Taxonomy" id="2527989"/>
    <lineage>
        <taxon>Bacteria</taxon>
        <taxon>Pseudomonadati</taxon>
        <taxon>Planctomycetota</taxon>
        <taxon>Planctomycetia</taxon>
        <taxon>Planctomycetales</taxon>
        <taxon>Planctomycetaceae</taxon>
        <taxon>Alienimonas</taxon>
    </lineage>
</organism>
<name>A0A517PEB5_9PLAN</name>
<dbReference type="Proteomes" id="UP000318741">
    <property type="component" value="Chromosome"/>
</dbReference>
<dbReference type="AlphaFoldDB" id="A0A517PEB5"/>
<evidence type="ECO:0000313" key="3">
    <source>
        <dbReference type="Proteomes" id="UP000318741"/>
    </source>
</evidence>
<keyword evidence="1" id="KW-0732">Signal</keyword>
<protein>
    <submittedName>
        <fullName evidence="2">Uncharacterized protein</fullName>
    </submittedName>
</protein>